<dbReference type="PIRSF" id="PIRSF005919">
    <property type="entry name" value="UCP005919"/>
    <property type="match status" value="1"/>
</dbReference>
<dbReference type="OrthoDB" id="70832at2157"/>
<dbReference type="Pfam" id="PF09892">
    <property type="entry name" value="DUF2119"/>
    <property type="match status" value="1"/>
</dbReference>
<proteinExistence type="predicted"/>
<accession>A0A4E0PW05</accession>
<comment type="caution">
    <text evidence="1">The sequence shown here is derived from an EMBL/GenBank/DDBJ whole genome shotgun (WGS) entry which is preliminary data.</text>
</comment>
<reference evidence="1 2" key="1">
    <citation type="submission" date="2017-11" db="EMBL/GenBank/DDBJ databases">
        <title>Isolation and Characterization of Methanogenic Archaea from Saline Meromictic Lake at Siberia.</title>
        <authorList>
            <person name="Shen Y."/>
            <person name="Huang H.-H."/>
            <person name="Lai M.-C."/>
            <person name="Chen S.-C."/>
        </authorList>
    </citation>
    <scope>NUCLEOTIDE SEQUENCE [LARGE SCALE GENOMIC DNA]</scope>
    <source>
        <strain evidence="1 2">SY-01</strain>
    </source>
</reference>
<protein>
    <submittedName>
        <fullName evidence="1">DUF2119 domain-containing protein</fullName>
    </submittedName>
</protein>
<gene>
    <name evidence="1" type="ORF">CUN85_06485</name>
</gene>
<evidence type="ECO:0000313" key="2">
    <source>
        <dbReference type="Proteomes" id="UP000297295"/>
    </source>
</evidence>
<keyword evidence="2" id="KW-1185">Reference proteome</keyword>
<dbReference type="EMBL" id="PGGK01000005">
    <property type="protein sequence ID" value="TGC09548.1"/>
    <property type="molecule type" value="Genomic_DNA"/>
</dbReference>
<dbReference type="InterPro" id="IPR019218">
    <property type="entry name" value="DUF2119"/>
</dbReference>
<dbReference type="AlphaFoldDB" id="A0A4E0PW05"/>
<organism evidence="1 2">
    <name type="scientific">Methanolobus halotolerans</name>
    <dbReference type="NCBI Taxonomy" id="2052935"/>
    <lineage>
        <taxon>Archaea</taxon>
        <taxon>Methanobacteriati</taxon>
        <taxon>Methanobacteriota</taxon>
        <taxon>Stenosarchaea group</taxon>
        <taxon>Methanomicrobia</taxon>
        <taxon>Methanosarcinales</taxon>
        <taxon>Methanosarcinaceae</taxon>
        <taxon>Methanolobus</taxon>
    </lineage>
</organism>
<dbReference type="Proteomes" id="UP000297295">
    <property type="component" value="Unassembled WGS sequence"/>
</dbReference>
<evidence type="ECO:0000313" key="1">
    <source>
        <dbReference type="EMBL" id="TGC09548.1"/>
    </source>
</evidence>
<sequence length="201" mass="22929">MSYKIQGKGRPVRLFVAGLHGNEWKDTTDILENMGAPEKGTLATIPLVSKGNYISTLDDNYFTEAGQVIIDTVEELRPEVYIELHSYSAENLEKLTGSERLERTGVPAFSQLDHGVLLGSVAPSIRRKYFPPEALCLTFEIQKENSLSKQYASKMINRMKEFTSRDEFLKCMLRRYPEQARKAIEDYKKFYGFSDDGNLIL</sequence>
<name>A0A4E0PW05_9EURY</name>